<evidence type="ECO:0000256" key="1">
    <source>
        <dbReference type="ARBA" id="ARBA00006429"/>
    </source>
</evidence>
<dbReference type="PANTHER" id="PTHR33607:SF2">
    <property type="entry name" value="ENDONUCLEASE-1"/>
    <property type="match status" value="1"/>
</dbReference>
<protein>
    <submittedName>
        <fullName evidence="4">Endonuclease-1</fullName>
        <ecNumber evidence="4">3.1.21.1</ecNumber>
    </submittedName>
</protein>
<evidence type="ECO:0000256" key="2">
    <source>
        <dbReference type="ARBA" id="ARBA00022722"/>
    </source>
</evidence>
<reference evidence="4" key="1">
    <citation type="submission" date="2008-05" db="EMBL/GenBank/DDBJ databases">
        <title>Genome sequence of Riesia pediculicola USDA.</title>
        <authorList>
            <person name="Kirkness E.F."/>
        </authorList>
    </citation>
    <scope>NUCLEOTIDE SEQUENCE [LARGE SCALE GENOMIC DNA]</scope>
    <source>
        <strain evidence="4">USDA</strain>
    </source>
</reference>
<dbReference type="RefSeq" id="WP_013087665.1">
    <property type="nucleotide sequence ID" value="NC_014109.1"/>
</dbReference>
<dbReference type="HOGENOM" id="CLU_070541_0_0_6"/>
<gene>
    <name evidence="4" type="ordered locus">RIEPE_0106</name>
</gene>
<dbReference type="InterPro" id="IPR007346">
    <property type="entry name" value="Endonuclease-I"/>
</dbReference>
<keyword evidence="3 4" id="KW-0378">Hydrolase</keyword>
<keyword evidence="5" id="KW-1185">Reference proteome</keyword>
<dbReference type="SUPFAM" id="SSF54060">
    <property type="entry name" value="His-Me finger endonucleases"/>
    <property type="match status" value="1"/>
</dbReference>
<dbReference type="OrthoDB" id="9800417at2"/>
<dbReference type="KEGG" id="rip:RIEPE_0106"/>
<dbReference type="STRING" id="515618.RIEPE_0106"/>
<dbReference type="GO" id="GO:0004530">
    <property type="term" value="F:deoxyribonuclease I activity"/>
    <property type="evidence" value="ECO:0007669"/>
    <property type="project" value="UniProtKB-EC"/>
</dbReference>
<evidence type="ECO:0000313" key="5">
    <source>
        <dbReference type="Proteomes" id="UP000001700"/>
    </source>
</evidence>
<organism evidence="4 5">
    <name type="scientific">Riesia pediculicola (strain USDA)</name>
    <dbReference type="NCBI Taxonomy" id="515618"/>
    <lineage>
        <taxon>Bacteria</taxon>
        <taxon>Pseudomonadati</taxon>
        <taxon>Pseudomonadota</taxon>
        <taxon>Gammaproteobacteria</taxon>
        <taxon>Enterobacterales</taxon>
        <taxon>Enterobacteriaceae</taxon>
        <taxon>Candidatus Riesia</taxon>
    </lineage>
</organism>
<comment type="similarity">
    <text evidence="1">Belongs to the EndA/NucM nuclease family.</text>
</comment>
<keyword evidence="4" id="KW-0255">Endonuclease</keyword>
<dbReference type="PANTHER" id="PTHR33607">
    <property type="entry name" value="ENDONUCLEASE-1"/>
    <property type="match status" value="1"/>
</dbReference>
<name>D4G7R6_RIEPU</name>
<keyword evidence="2" id="KW-0540">Nuclease</keyword>
<dbReference type="EC" id="3.1.21.1" evidence="4"/>
<sequence>MKHFYIQKKLRLNRFSIRNFFVFFLILQCFISTTESSLYEYPNFEKSKKIAKKYIFFDQFKGKQGTLYCGCDWTWKKKGYSGIVDINNCEYKPRRKYSERSKYIEWEHIVPVSKFGKFRPCWKKGGRKYCSLTDRKFQHIESDLYNIAPVIGEINQDRKDFKYSEVKSNVPYIYGTCKSRIDFQKKEFEPRDEVKGQIARTFLYMITKYRIRISEKEFKKIMMWNLKYPIDEWEREKSLRIEKITGIKNYFTTDNYQKKLKKNMSFEEFFQKKKQEDFYRRKFILQ</sequence>
<dbReference type="InterPro" id="IPR044925">
    <property type="entry name" value="His-Me_finger_sf"/>
</dbReference>
<dbReference type="eggNOG" id="COG2356">
    <property type="taxonomic scope" value="Bacteria"/>
</dbReference>
<evidence type="ECO:0000256" key="3">
    <source>
        <dbReference type="ARBA" id="ARBA00022801"/>
    </source>
</evidence>
<proteinExistence type="inferred from homology"/>
<accession>D4G7R6</accession>
<dbReference type="Proteomes" id="UP000001700">
    <property type="component" value="Chromosome"/>
</dbReference>
<dbReference type="AlphaFoldDB" id="D4G7R6"/>
<dbReference type="EMBL" id="CP001085">
    <property type="protein sequence ID" value="ADD79678.1"/>
    <property type="molecule type" value="Genomic_DNA"/>
</dbReference>
<evidence type="ECO:0000313" key="4">
    <source>
        <dbReference type="EMBL" id="ADD79678.1"/>
    </source>
</evidence>
<dbReference type="Pfam" id="PF04231">
    <property type="entry name" value="Endonuclease_1"/>
    <property type="match status" value="1"/>
</dbReference>